<organism evidence="9">
    <name type="scientific">Odontella aurita</name>
    <dbReference type="NCBI Taxonomy" id="265563"/>
    <lineage>
        <taxon>Eukaryota</taxon>
        <taxon>Sar</taxon>
        <taxon>Stramenopiles</taxon>
        <taxon>Ochrophyta</taxon>
        <taxon>Bacillariophyta</taxon>
        <taxon>Mediophyceae</taxon>
        <taxon>Biddulphiophycidae</taxon>
        <taxon>Eupodiscales</taxon>
        <taxon>Odontellaceae</taxon>
        <taxon>Odontella</taxon>
    </lineage>
</organism>
<sequence length="301" mass="33344">MSDNHSTPENEQFVPELEHNTSEQDRAPCYQDPVGAVAEYVRSPDFLELIGCLLFSAIMSVVPYLSTEITKRPVPFQQVDGDVILDLRLNNELVDETVSGIVLVLVSIVFPLLIQCFISGTLGSRRDTHRSICVYAISLGLTCFVTGFIKRYCGYLRPHFYDKCDLNYDSFECSNDGSNAEERKSFVSGHASLSFCGLTVLSHYLIRLFGVSSNVSPVTVNDMGDGEHVFVQYKIHKIPRVKRVLSIVCLSPMMVAVFISCSRVKDNFHHPADVVGGAILGVAIAQFSNGLWFPSSVCIET</sequence>
<feature type="transmembrane region" description="Helical" evidence="7">
    <location>
        <begin position="98"/>
        <end position="120"/>
    </location>
</feature>
<dbReference type="Gene3D" id="1.20.144.10">
    <property type="entry name" value="Phosphatidic acid phosphatase type 2/haloperoxidase"/>
    <property type="match status" value="1"/>
</dbReference>
<evidence type="ECO:0000313" key="9">
    <source>
        <dbReference type="EMBL" id="CAE2290750.1"/>
    </source>
</evidence>
<dbReference type="SUPFAM" id="SSF48317">
    <property type="entry name" value="Acid phosphatase/Vanadium-dependent haloperoxidase"/>
    <property type="match status" value="1"/>
</dbReference>
<dbReference type="GO" id="GO:0006644">
    <property type="term" value="P:phospholipid metabolic process"/>
    <property type="evidence" value="ECO:0007669"/>
    <property type="project" value="InterPro"/>
</dbReference>
<dbReference type="InterPro" id="IPR000326">
    <property type="entry name" value="PAP2/HPO"/>
</dbReference>
<comment type="similarity">
    <text evidence="2">Belongs to the PA-phosphatase related phosphoesterase family.</text>
</comment>
<dbReference type="InterPro" id="IPR043216">
    <property type="entry name" value="PAP-like"/>
</dbReference>
<feature type="domain" description="Phosphatidic acid phosphatase type 2/haloperoxidase" evidence="8">
    <location>
        <begin position="132"/>
        <end position="289"/>
    </location>
</feature>
<proteinExistence type="inferred from homology"/>
<feature type="region of interest" description="Disordered" evidence="6">
    <location>
        <begin position="1"/>
        <end position="25"/>
    </location>
</feature>
<evidence type="ECO:0000256" key="7">
    <source>
        <dbReference type="SAM" id="Phobius"/>
    </source>
</evidence>
<dbReference type="AlphaFoldDB" id="A0A7S4KD53"/>
<dbReference type="Pfam" id="PF01569">
    <property type="entry name" value="PAP2"/>
    <property type="match status" value="1"/>
</dbReference>
<keyword evidence="5 7" id="KW-0472">Membrane</keyword>
<name>A0A7S4KD53_9STRA</name>
<dbReference type="GO" id="GO:0046839">
    <property type="term" value="P:phospholipid dephosphorylation"/>
    <property type="evidence" value="ECO:0007669"/>
    <property type="project" value="TreeGrafter"/>
</dbReference>
<dbReference type="PANTHER" id="PTHR10165:SF35">
    <property type="entry name" value="RE23632P"/>
    <property type="match status" value="1"/>
</dbReference>
<feature type="transmembrane region" description="Helical" evidence="7">
    <location>
        <begin position="46"/>
        <end position="66"/>
    </location>
</feature>
<dbReference type="GO" id="GO:0008195">
    <property type="term" value="F:phosphatidate phosphatase activity"/>
    <property type="evidence" value="ECO:0007669"/>
    <property type="project" value="TreeGrafter"/>
</dbReference>
<evidence type="ECO:0000256" key="4">
    <source>
        <dbReference type="ARBA" id="ARBA00022989"/>
    </source>
</evidence>
<feature type="transmembrane region" description="Helical" evidence="7">
    <location>
        <begin position="244"/>
        <end position="262"/>
    </location>
</feature>
<protein>
    <recommendedName>
        <fullName evidence="8">Phosphatidic acid phosphatase type 2/haloperoxidase domain-containing protein</fullName>
    </recommendedName>
</protein>
<evidence type="ECO:0000256" key="6">
    <source>
        <dbReference type="SAM" id="MobiDB-lite"/>
    </source>
</evidence>
<comment type="subcellular location">
    <subcellularLocation>
        <location evidence="1">Membrane</location>
        <topology evidence="1">Multi-pass membrane protein</topology>
    </subcellularLocation>
</comment>
<evidence type="ECO:0000256" key="5">
    <source>
        <dbReference type="ARBA" id="ARBA00023136"/>
    </source>
</evidence>
<feature type="transmembrane region" description="Helical" evidence="7">
    <location>
        <begin position="132"/>
        <end position="149"/>
    </location>
</feature>
<feature type="compositionally biased region" description="Polar residues" evidence="6">
    <location>
        <begin position="1"/>
        <end position="10"/>
    </location>
</feature>
<reference evidence="9" key="1">
    <citation type="submission" date="2021-01" db="EMBL/GenBank/DDBJ databases">
        <authorList>
            <person name="Corre E."/>
            <person name="Pelletier E."/>
            <person name="Niang G."/>
            <person name="Scheremetjew M."/>
            <person name="Finn R."/>
            <person name="Kale V."/>
            <person name="Holt S."/>
            <person name="Cochrane G."/>
            <person name="Meng A."/>
            <person name="Brown T."/>
            <person name="Cohen L."/>
        </authorList>
    </citation>
    <scope>NUCLEOTIDE SEQUENCE</scope>
    <source>
        <strain evidence="9">Isolate 1302-5</strain>
    </source>
</reference>
<dbReference type="GO" id="GO:0016020">
    <property type="term" value="C:membrane"/>
    <property type="evidence" value="ECO:0007669"/>
    <property type="project" value="UniProtKB-SubCell"/>
</dbReference>
<feature type="transmembrane region" description="Helical" evidence="7">
    <location>
        <begin position="274"/>
        <end position="293"/>
    </location>
</feature>
<accession>A0A7S4KD53</accession>
<dbReference type="EMBL" id="HBKQ01063052">
    <property type="protein sequence ID" value="CAE2290750.1"/>
    <property type="molecule type" value="Transcribed_RNA"/>
</dbReference>
<feature type="compositionally biased region" description="Basic and acidic residues" evidence="6">
    <location>
        <begin position="16"/>
        <end position="25"/>
    </location>
</feature>
<evidence type="ECO:0000256" key="2">
    <source>
        <dbReference type="ARBA" id="ARBA00008816"/>
    </source>
</evidence>
<gene>
    <name evidence="9" type="ORF">OAUR00152_LOCUS43025</name>
</gene>
<keyword evidence="4 7" id="KW-1133">Transmembrane helix</keyword>
<evidence type="ECO:0000259" key="8">
    <source>
        <dbReference type="SMART" id="SM00014"/>
    </source>
</evidence>
<evidence type="ECO:0000256" key="1">
    <source>
        <dbReference type="ARBA" id="ARBA00004141"/>
    </source>
</evidence>
<evidence type="ECO:0000256" key="3">
    <source>
        <dbReference type="ARBA" id="ARBA00022692"/>
    </source>
</evidence>
<dbReference type="PANTHER" id="PTHR10165">
    <property type="entry name" value="LIPID PHOSPHATE PHOSPHATASE"/>
    <property type="match status" value="1"/>
</dbReference>
<dbReference type="SMART" id="SM00014">
    <property type="entry name" value="acidPPc"/>
    <property type="match status" value="1"/>
</dbReference>
<keyword evidence="3 7" id="KW-0812">Transmembrane</keyword>
<dbReference type="InterPro" id="IPR036938">
    <property type="entry name" value="PAP2/HPO_sf"/>
</dbReference>